<dbReference type="STRING" id="1476583.DEIPH_ctg009orf0028"/>
<dbReference type="Proteomes" id="UP000020492">
    <property type="component" value="Unassembled WGS sequence"/>
</dbReference>
<dbReference type="EMBL" id="JHAC01000009">
    <property type="protein sequence ID" value="EYB69285.1"/>
    <property type="molecule type" value="Genomic_DNA"/>
</dbReference>
<gene>
    <name evidence="1" type="ORF">DEIPH_ctg009orf0028</name>
</gene>
<dbReference type="PATRIC" id="fig|1476583.3.peg.599"/>
<comment type="caution">
    <text evidence="1">The sequence shown here is derived from an EMBL/GenBank/DDBJ whole genome shotgun (WGS) entry which is preliminary data.</text>
</comment>
<organism evidence="1 2">
    <name type="scientific">Deinococcus phoenicis</name>
    <dbReference type="NCBI Taxonomy" id="1476583"/>
    <lineage>
        <taxon>Bacteria</taxon>
        <taxon>Thermotogati</taxon>
        <taxon>Deinococcota</taxon>
        <taxon>Deinococci</taxon>
        <taxon>Deinococcales</taxon>
        <taxon>Deinococcaceae</taxon>
        <taxon>Deinococcus</taxon>
    </lineage>
</organism>
<evidence type="ECO:0000313" key="2">
    <source>
        <dbReference type="Proteomes" id="UP000020492"/>
    </source>
</evidence>
<evidence type="ECO:0000313" key="1">
    <source>
        <dbReference type="EMBL" id="EYB69285.1"/>
    </source>
</evidence>
<proteinExistence type="predicted"/>
<reference evidence="1 2" key="1">
    <citation type="submission" date="2014-03" db="EMBL/GenBank/DDBJ databases">
        <title>Draft genome sequence of Deinococcus phoenicis 1P10ME.</title>
        <authorList>
            <person name="Stepanov V.G."/>
            <person name="Vaishampayan P."/>
            <person name="Venkateswaran K."/>
            <person name="Fox G.E."/>
        </authorList>
    </citation>
    <scope>NUCLEOTIDE SEQUENCE [LARGE SCALE GENOMIC DNA]</scope>
    <source>
        <strain evidence="1 2">1P10ME</strain>
    </source>
</reference>
<protein>
    <submittedName>
        <fullName evidence="1">Uncharacterized protein</fullName>
    </submittedName>
</protein>
<accession>A0A016QT34</accession>
<dbReference type="AlphaFoldDB" id="A0A016QT34"/>
<keyword evidence="2" id="KW-1185">Reference proteome</keyword>
<name>A0A016QT34_9DEIO</name>
<sequence>MQGAPDTQSLTLCGFFPFPDCAPPTPTTGDSVNIVTGGGSSSLTENISVSIPSIVAMHLHEKSWSLNLGDQAFVAANCYRAGGHDITTGRDYTDNIAGFMNHSGTSWMGDGTKDSKNAYSSVGNFTWASSYNDNMKAAPRYPGIEYASGTSNQVSWKGPIVCFNRKVVEKFANGAKGWEVNISAKNVTAGFPTLILGDRVANTGYKKVETLYNASDKTSKSLTFNNTNVTGMGMTTGGWLDDYILEALVFDGNETSGTKTADVVFQLTGKF</sequence>
<dbReference type="eggNOG" id="ENOG502ZTD2">
    <property type="taxonomic scope" value="Bacteria"/>
</dbReference>